<evidence type="ECO:0000259" key="3">
    <source>
        <dbReference type="PROSITE" id="PS50296"/>
    </source>
</evidence>
<dbReference type="PROSITE" id="PS50296">
    <property type="entry name" value="SUI1"/>
    <property type="match status" value="1"/>
</dbReference>
<feature type="domain" description="SUI1" evidence="3">
    <location>
        <begin position="514"/>
        <end position="586"/>
    </location>
</feature>
<dbReference type="Gene3D" id="3.10.400.20">
    <property type="match status" value="1"/>
</dbReference>
<dbReference type="Proteomes" id="UP000838878">
    <property type="component" value="Chromosome 13"/>
</dbReference>
<feature type="region of interest" description="Disordered" evidence="2">
    <location>
        <begin position="362"/>
        <end position="382"/>
    </location>
</feature>
<proteinExistence type="predicted"/>
<dbReference type="InterPro" id="IPR048248">
    <property type="entry name" value="PUA_eIF2d-like"/>
</dbReference>
<organism evidence="4 5">
    <name type="scientific">Brenthis ino</name>
    <name type="common">lesser marbled fritillary</name>
    <dbReference type="NCBI Taxonomy" id="405034"/>
    <lineage>
        <taxon>Eukaryota</taxon>
        <taxon>Metazoa</taxon>
        <taxon>Ecdysozoa</taxon>
        <taxon>Arthropoda</taxon>
        <taxon>Hexapoda</taxon>
        <taxon>Insecta</taxon>
        <taxon>Pterygota</taxon>
        <taxon>Neoptera</taxon>
        <taxon>Endopterygota</taxon>
        <taxon>Lepidoptera</taxon>
        <taxon>Glossata</taxon>
        <taxon>Ditrysia</taxon>
        <taxon>Papilionoidea</taxon>
        <taxon>Nymphalidae</taxon>
        <taxon>Heliconiinae</taxon>
        <taxon>Argynnini</taxon>
        <taxon>Brenthis</taxon>
    </lineage>
</organism>
<dbReference type="InterPro" id="IPR039759">
    <property type="entry name" value="eIF2D_SUI1"/>
</dbReference>
<dbReference type="InterPro" id="IPR036877">
    <property type="entry name" value="SUI1_dom_sf"/>
</dbReference>
<dbReference type="Pfam" id="PF25304">
    <property type="entry name" value="WHD_eIF2D"/>
    <property type="match status" value="1"/>
</dbReference>
<evidence type="ECO:0000313" key="5">
    <source>
        <dbReference type="Proteomes" id="UP000838878"/>
    </source>
</evidence>
<feature type="non-terminal residue" evidence="4">
    <location>
        <position position="604"/>
    </location>
</feature>
<evidence type="ECO:0000313" key="4">
    <source>
        <dbReference type="EMBL" id="CAH0719344.1"/>
    </source>
</evidence>
<dbReference type="EMBL" id="OV170233">
    <property type="protein sequence ID" value="CAH0719344.1"/>
    <property type="molecule type" value="Genomic_DNA"/>
</dbReference>
<dbReference type="InterPro" id="IPR048247">
    <property type="entry name" value="eIF2D_N"/>
</dbReference>
<reference evidence="4" key="1">
    <citation type="submission" date="2021-12" db="EMBL/GenBank/DDBJ databases">
        <authorList>
            <person name="Martin H S."/>
        </authorList>
    </citation>
    <scope>NUCLEOTIDE SEQUENCE</scope>
</reference>
<feature type="compositionally biased region" description="Pro residues" evidence="2">
    <location>
        <begin position="365"/>
        <end position="377"/>
    </location>
</feature>
<dbReference type="SUPFAM" id="SSF88697">
    <property type="entry name" value="PUA domain-like"/>
    <property type="match status" value="1"/>
</dbReference>
<dbReference type="PROSITE" id="PS50890">
    <property type="entry name" value="PUA"/>
    <property type="match status" value="1"/>
</dbReference>
<gene>
    <name evidence="4" type="ORF">BINO364_LOCUS5696</name>
</gene>
<dbReference type="Pfam" id="PF01253">
    <property type="entry name" value="SUI1"/>
    <property type="match status" value="1"/>
</dbReference>
<dbReference type="InterPro" id="IPR039757">
    <property type="entry name" value="EIF2D"/>
</dbReference>
<dbReference type="PANTHER" id="PTHR12217:SF4">
    <property type="entry name" value="EUKARYOTIC TRANSLATION INITIATION FACTOR 2D"/>
    <property type="match status" value="1"/>
</dbReference>
<dbReference type="Gene3D" id="3.30.780.10">
    <property type="entry name" value="SUI1-like domain"/>
    <property type="match status" value="1"/>
</dbReference>
<dbReference type="OrthoDB" id="199771at2759"/>
<dbReference type="CDD" id="cd11610">
    <property type="entry name" value="eIF2D_N"/>
    <property type="match status" value="1"/>
</dbReference>
<protein>
    <recommendedName>
        <fullName evidence="3">SUI1 domain-containing protein</fullName>
    </recommendedName>
</protein>
<dbReference type="AlphaFoldDB" id="A0A8J9UHN6"/>
<dbReference type="Pfam" id="PF17832">
    <property type="entry name" value="Pre-PUA"/>
    <property type="match status" value="1"/>
</dbReference>
<dbReference type="SUPFAM" id="SSF55159">
    <property type="entry name" value="eIF1-like"/>
    <property type="match status" value="1"/>
</dbReference>
<keyword evidence="5" id="KW-1185">Reference proteome</keyword>
<accession>A0A8J9UHN6</accession>
<dbReference type="CDD" id="cd11608">
    <property type="entry name" value="eIF2D_C"/>
    <property type="match status" value="1"/>
</dbReference>
<dbReference type="GO" id="GO:0003743">
    <property type="term" value="F:translation initiation factor activity"/>
    <property type="evidence" value="ECO:0007669"/>
    <property type="project" value="InterPro"/>
</dbReference>
<dbReference type="Pfam" id="PF26292">
    <property type="entry name" value="PUA_elF2D"/>
    <property type="match status" value="1"/>
</dbReference>
<evidence type="ECO:0000256" key="2">
    <source>
        <dbReference type="SAM" id="MobiDB-lite"/>
    </source>
</evidence>
<dbReference type="GO" id="GO:0001731">
    <property type="term" value="P:formation of translation preinitiation complex"/>
    <property type="evidence" value="ECO:0007669"/>
    <property type="project" value="InterPro"/>
</dbReference>
<dbReference type="InterPro" id="IPR057429">
    <property type="entry name" value="WH_eIF2D"/>
</dbReference>
<sequence length="604" mass="65270">MFAKPYKLKSNNTLKNSEKKHLGQRIQNEFPAATEEKVKELVPVKSSTSCMKLILHSEETVGVYVVDGVPIMIDLGETLAPTVCALWKVPDLIPTISIHSPVLSKMQGGAPLYAPGVVTDTNFPQFRKGSVIAACTTDNAAAGVIGLAAMSSADLLRTSMGVCLETLHVFGDMLCKEIKFNKIERPKLGPPSHDVVQIITNDISQLNIQPVKEEWPSLVREQPAPVANEPKAIVETELQEVVATPDSEMEDLNNSVNSESSETDGIPEDMDGLLRWCLLSFLKLEGKNIELPLKTNLLYKNHLMPHCPPDRAVDVKKSTYKKMGKFLEAMEREGLIQVREVEKGVSALVGAALAHPAVRAHRPPAAAPAPAPAPAPAAAPALGDDYTPPQIRELYCITANVLDFFAPLKKGTALPAGAVRAAVARHAEARALAAGRQLRLDAALAAALGRQPGIVIFKFCVRLIDLPVNVTGVYQEMVRREEASEGVLARMTPATELRFAGGDTRLLRARLPPVDMRVVTRCGNKKVTLVSNLESYGFALGPLARACQLRAGAACGVTRAPGARADQLMLQGDQTHFMAKLLIEKFGLPKKFVDGADKALNKKK</sequence>
<dbReference type="CDD" id="cd21156">
    <property type="entry name" value="PUA_eIF2d-like"/>
    <property type="match status" value="1"/>
</dbReference>
<dbReference type="PANTHER" id="PTHR12217">
    <property type="entry name" value="EUKARYOTIC TRANSLATION INITIATION FACTOR 2D"/>
    <property type="match status" value="1"/>
</dbReference>
<keyword evidence="1" id="KW-0963">Cytoplasm</keyword>
<dbReference type="InterPro" id="IPR001950">
    <property type="entry name" value="SUI1"/>
</dbReference>
<name>A0A8J9UHN6_9NEOP</name>
<dbReference type="InterPro" id="IPR041366">
    <property type="entry name" value="Pre-PUA"/>
</dbReference>
<dbReference type="InterPro" id="IPR015947">
    <property type="entry name" value="PUA-like_sf"/>
</dbReference>
<evidence type="ECO:0000256" key="1">
    <source>
        <dbReference type="ARBA" id="ARBA00022490"/>
    </source>
</evidence>